<feature type="region of interest" description="Disordered" evidence="1">
    <location>
        <begin position="230"/>
        <end position="254"/>
    </location>
</feature>
<dbReference type="EMBL" id="JABDHM010000019">
    <property type="protein sequence ID" value="KAF5223442.1"/>
    <property type="molecule type" value="Genomic_DNA"/>
</dbReference>
<organism evidence="2 3">
    <name type="scientific">Trypanosoma cruzi</name>
    <dbReference type="NCBI Taxonomy" id="5693"/>
    <lineage>
        <taxon>Eukaryota</taxon>
        <taxon>Discoba</taxon>
        <taxon>Euglenozoa</taxon>
        <taxon>Kinetoplastea</taxon>
        <taxon>Metakinetoplastina</taxon>
        <taxon>Trypanosomatida</taxon>
        <taxon>Trypanosomatidae</taxon>
        <taxon>Trypanosoma</taxon>
        <taxon>Schizotrypanum</taxon>
    </lineage>
</organism>
<feature type="compositionally biased region" description="Basic and acidic residues" evidence="1">
    <location>
        <begin position="99"/>
        <end position="114"/>
    </location>
</feature>
<reference evidence="2 3" key="1">
    <citation type="journal article" date="2019" name="Genome Biol. Evol.">
        <title>Nanopore Sequencing Significantly Improves Genome Assembly of the Protozoan Parasite Trypanosoma cruzi.</title>
        <authorList>
            <person name="Diaz-Viraque F."/>
            <person name="Pita S."/>
            <person name="Greif G."/>
            <person name="de Souza R.C.M."/>
            <person name="Iraola G."/>
            <person name="Robello C."/>
        </authorList>
    </citation>
    <scope>NUCLEOTIDE SEQUENCE [LARGE SCALE GENOMIC DNA]</scope>
    <source>
        <strain evidence="2 3">Berenice</strain>
    </source>
</reference>
<accession>A0A7J6YA41</accession>
<sequence length="799" mass="88843">MDVLETFSSFPACHDRFTSTGGGAGALVVPHTHKSTSQGEEAVYWRPVCLPRMSWLKAIEKVCARVAVGPAAQTSLVSSIAVAGRLVPAVNRDGWQQKQQEKDEEHTPATREVEPSTAALHGVSDTWSSALAVIKFSQSGPQRDIAWQMYQLPLPLAAQCVAILFGAGQFAMGVELMHSWQHPEARTTIRAKSRATNWMRRTIKTLGVIGDVETLRTVVSVLHQSLMEQKHRLQRQPGPHTNASSSEPSVGATSEDSYPFLSALGMQRTRLLLVKAVHELSMQDEGVVPVYEKLSWINATAVATRPQGAQSPCLIPFILQEDFVNVIEPSPSYDENLLQQIGPAFLGGFVHPTQCGPAEILSMPRNEIRCLYKKGIGPSGKLWTEVKDLVLPDSHILQQAFQAATLVDALFGPVEHILPRHRRGKKRTSELTKNQSQLRSFFISQLRSSRSLSRRRWSCALLRYPRLLQRLNLSPLMVFCELALTFCSFKVHVPFVRCCMPLLRRLRRMGHDEKAARLVWNHLSVESPVLALLFKENPWALEDAVTVICRTMRTGVGMRREAWMGHRSLAVLRVAAASGLLTPAHCIPTCAAALDCGVHFATVQQLVEEVFGHDGDTTQWVLNMVRLTTESHTTRLLVPLESPSHSTRMRSLLRRHAYESNAICSPPSVELCVPSRSKILALWTLVNDEFTSISLCRLICRLFLDEGSLMESNKISEATHLGLQGLNNFFCEEVLASIAANCTTERSYVIFMDAILSRRRLRDAQRCKQLLLSEMDDECGHVVLPSLAIEKVSIPSGAC</sequence>
<name>A0A7J6YA41_TRYCR</name>
<gene>
    <name evidence="2" type="ORF">ECC02_003461</name>
</gene>
<dbReference type="VEuPathDB" id="TriTrypDB:BCY84_02251"/>
<evidence type="ECO:0000256" key="1">
    <source>
        <dbReference type="SAM" id="MobiDB-lite"/>
    </source>
</evidence>
<protein>
    <submittedName>
        <fullName evidence="2">Uncharacterized protein</fullName>
    </submittedName>
</protein>
<evidence type="ECO:0000313" key="2">
    <source>
        <dbReference type="EMBL" id="KAF5223442.1"/>
    </source>
</evidence>
<feature type="region of interest" description="Disordered" evidence="1">
    <location>
        <begin position="93"/>
        <end position="114"/>
    </location>
</feature>
<comment type="caution">
    <text evidence="2">The sequence shown here is derived from an EMBL/GenBank/DDBJ whole genome shotgun (WGS) entry which is preliminary data.</text>
</comment>
<dbReference type="VEuPathDB" id="TriTrypDB:ECC02_003461"/>
<feature type="compositionally biased region" description="Polar residues" evidence="1">
    <location>
        <begin position="239"/>
        <end position="254"/>
    </location>
</feature>
<dbReference type="AlphaFoldDB" id="A0A7J6YA41"/>
<proteinExistence type="predicted"/>
<dbReference type="Proteomes" id="UP000583944">
    <property type="component" value="Unassembled WGS sequence"/>
</dbReference>
<evidence type="ECO:0000313" key="3">
    <source>
        <dbReference type="Proteomes" id="UP000583944"/>
    </source>
</evidence>